<feature type="domain" description="NFACT RNA-binding" evidence="7">
    <location>
        <begin position="575"/>
        <end position="695"/>
    </location>
</feature>
<evidence type="ECO:0000256" key="5">
    <source>
        <dbReference type="SAM" id="Coils"/>
    </source>
</evidence>
<dbReference type="Gene3D" id="2.30.310.10">
    <property type="entry name" value="ibrinogen binding protein from staphylococcus aureus domain"/>
    <property type="match status" value="1"/>
</dbReference>
<dbReference type="InParanoid" id="A0A1Z5K316"/>
<dbReference type="Pfam" id="PF05670">
    <property type="entry name" value="NFACT-R_1"/>
    <property type="match status" value="1"/>
</dbReference>
<organism evidence="9 10">
    <name type="scientific">Fistulifera solaris</name>
    <name type="common">Oleaginous diatom</name>
    <dbReference type="NCBI Taxonomy" id="1519565"/>
    <lineage>
        <taxon>Eukaryota</taxon>
        <taxon>Sar</taxon>
        <taxon>Stramenopiles</taxon>
        <taxon>Ochrophyta</taxon>
        <taxon>Bacillariophyta</taxon>
        <taxon>Bacillariophyceae</taxon>
        <taxon>Bacillariophycidae</taxon>
        <taxon>Naviculales</taxon>
        <taxon>Naviculaceae</taxon>
        <taxon>Fistulifera</taxon>
    </lineage>
</organism>
<evidence type="ECO:0000256" key="1">
    <source>
        <dbReference type="ARBA" id="ARBA00004496"/>
    </source>
</evidence>
<dbReference type="InterPro" id="IPR051608">
    <property type="entry name" value="RQC_Subunit_NEMF"/>
</dbReference>
<feature type="domain" description="NFACT protein C-terminal" evidence="8">
    <location>
        <begin position="1084"/>
        <end position="1180"/>
    </location>
</feature>
<dbReference type="GO" id="GO:0005737">
    <property type="term" value="C:cytoplasm"/>
    <property type="evidence" value="ECO:0007669"/>
    <property type="project" value="UniProtKB-SubCell"/>
</dbReference>
<keyword evidence="10" id="KW-1185">Reference proteome</keyword>
<dbReference type="Pfam" id="PF11923">
    <property type="entry name" value="NFACT-C"/>
    <property type="match status" value="1"/>
</dbReference>
<feature type="compositionally biased region" description="Acidic residues" evidence="6">
    <location>
        <begin position="794"/>
        <end position="806"/>
    </location>
</feature>
<evidence type="ECO:0000256" key="2">
    <source>
        <dbReference type="ARBA" id="ARBA00008318"/>
    </source>
</evidence>
<evidence type="ECO:0000256" key="4">
    <source>
        <dbReference type="ARBA" id="ARBA00023054"/>
    </source>
</evidence>
<evidence type="ECO:0000259" key="8">
    <source>
        <dbReference type="Pfam" id="PF11923"/>
    </source>
</evidence>
<evidence type="ECO:0008006" key="11">
    <source>
        <dbReference type="Google" id="ProtNLM"/>
    </source>
</evidence>
<feature type="compositionally biased region" description="Basic residues" evidence="6">
    <location>
        <begin position="884"/>
        <end position="897"/>
    </location>
</feature>
<gene>
    <name evidence="9" type="ORF">FisN_3Hh574</name>
</gene>
<dbReference type="GO" id="GO:0043023">
    <property type="term" value="F:ribosomal large subunit binding"/>
    <property type="evidence" value="ECO:0007669"/>
    <property type="project" value="TreeGrafter"/>
</dbReference>
<reference evidence="9 10" key="1">
    <citation type="journal article" date="2015" name="Plant Cell">
        <title>Oil accumulation by the oleaginous diatom Fistulifera solaris as revealed by the genome and transcriptome.</title>
        <authorList>
            <person name="Tanaka T."/>
            <person name="Maeda Y."/>
            <person name="Veluchamy A."/>
            <person name="Tanaka M."/>
            <person name="Abida H."/>
            <person name="Marechal E."/>
            <person name="Bowler C."/>
            <person name="Muto M."/>
            <person name="Sunaga Y."/>
            <person name="Tanaka M."/>
            <person name="Yoshino T."/>
            <person name="Taniguchi T."/>
            <person name="Fukuda Y."/>
            <person name="Nemoto M."/>
            <person name="Matsumoto M."/>
            <person name="Wong P.S."/>
            <person name="Aburatani S."/>
            <person name="Fujibuchi W."/>
        </authorList>
    </citation>
    <scope>NUCLEOTIDE SEQUENCE [LARGE SCALE GENOMIC DNA]</scope>
    <source>
        <strain evidence="9 10">JPCC DA0580</strain>
    </source>
</reference>
<feature type="region of interest" description="Disordered" evidence="6">
    <location>
        <begin position="853"/>
        <end position="903"/>
    </location>
</feature>
<protein>
    <recommendedName>
        <fullName evidence="11">Nuclear export mediator factor NEMF</fullName>
    </recommendedName>
</protein>
<feature type="region of interest" description="Disordered" evidence="6">
    <location>
        <begin position="765"/>
        <end position="838"/>
    </location>
</feature>
<evidence type="ECO:0000256" key="6">
    <source>
        <dbReference type="SAM" id="MobiDB-lite"/>
    </source>
</evidence>
<feature type="coiled-coil region" evidence="5">
    <location>
        <begin position="389"/>
        <end position="434"/>
    </location>
</feature>
<feature type="compositionally biased region" description="Acidic residues" evidence="6">
    <location>
        <begin position="772"/>
        <end position="784"/>
    </location>
</feature>
<dbReference type="OrthoDB" id="207084at2759"/>
<dbReference type="EMBL" id="BDSP01000150">
    <property type="protein sequence ID" value="GAX20576.1"/>
    <property type="molecule type" value="Genomic_DNA"/>
</dbReference>
<feature type="coiled-coil region" evidence="5">
    <location>
        <begin position="520"/>
        <end position="554"/>
    </location>
</feature>
<dbReference type="InterPro" id="IPR021846">
    <property type="entry name" value="NFACT-C"/>
</dbReference>
<comment type="similarity">
    <text evidence="2">Belongs to the NEMF family.</text>
</comment>
<comment type="caution">
    <text evidence="9">The sequence shown here is derived from an EMBL/GenBank/DDBJ whole genome shotgun (WGS) entry which is preliminary data.</text>
</comment>
<feature type="compositionally biased region" description="Basic and acidic residues" evidence="6">
    <location>
        <begin position="807"/>
        <end position="821"/>
    </location>
</feature>
<proteinExistence type="inferred from homology"/>
<dbReference type="PANTHER" id="PTHR15239:SF6">
    <property type="entry name" value="RIBOSOME QUALITY CONTROL COMPLEX SUBUNIT NEMF"/>
    <property type="match status" value="1"/>
</dbReference>
<dbReference type="GO" id="GO:0000049">
    <property type="term" value="F:tRNA binding"/>
    <property type="evidence" value="ECO:0007669"/>
    <property type="project" value="TreeGrafter"/>
</dbReference>
<feature type="compositionally biased region" description="Polar residues" evidence="6">
    <location>
        <begin position="862"/>
        <end position="878"/>
    </location>
</feature>
<sequence>MTTNATKVRFDGLDVTAMVAELQSLVGQRVVNVYNDDTNGSLYWIKFEQHKANELLVLESGIRVHVSSTGRNTNTTAPSPFCAKLRKHVRGLRLEQLMQLGASNERVICMTFAAPEKGKYGLILELYAQGNLILCDAKNNWEILALLRSHTYLLSSDTSSPIAEQPSITTTTVQVQVGHVYPVTLATTTTSTASTTATSATSKKEGVLSSNEWDRIDAWMQEQLKDAVPTDQSNKKKNKKQKQKNWKWLLLQHSSGYSHYGPALIEHCLLQAGVSPQHMLPLEKIECFHLIETLEKEGTRIMESLQQTSPQAGYLLYRLDDDEGGSHQTETSNNDDKDNRSEPAKIYLEFQPYLFRQHQEQSQKLVQECASFSEAVDLFFGQLWQQKHQAKLKSARLAMQNKLQKLEQDQTDRVQSLQVAAEQWQKQARAVQQHAVMVEQALQVVNSALNSGMDWDQLNEIVRVEQENQNLVALLIHHLHLNDNTMVLKLPSDTLEDDDETIKVTLELSETAHSNANRMFAQYRAAKEKAAKTLEKTEQALQAAQQQAQQQFQQQQYQTVRALTKQQHKKAWYEKFLWFITSDNYLVLGGKDAQQNELLVKRYLRKQDLYLHADVAGAASCIVRGKAASLPAAATTATNGISPQALSEAGHWTVCQSVAWKKKMITSAWWVYSHQVSKTAPSGEYLTTGSFMIRGKKNYLKPASLELGLGILFRLGDDDPDTLARHANERKDHFALALLEDQPNNGSVTMAMDNLIIDSGTNETELERLGEEQGETAEGDEANAEDSSVSSNVDNDEKEENIESDGNDSHGNDEDRQDHDVSAGGKTQPKRGLSVKERKLLKKYSSLEEAQRVLNQKKQEQRPSAPTSNSASEKTNIPNDKFTAKRGQRGKAKKKMLKYADQDDEDRELAMVALQGKKNKKNQSKKKVSSKNETEQLVAAETVALLVKDPQEIALKLEDNVRDLLAECVTVGEDEDKVVRWDKFDGDTLEQLHSLTIEAQTMAARRLLNLKRTSRVDHFSASLGGIIRTIKKFGHENIKMDDENDATAAKRKTKEEKVAAVKEWKQTLAEEGVVDLDQEDMALDDLQELGKLTGKPHPEDMILYAVPVLAPYQTLSQYTYRIKLTPGAMKRGKASKQCQEIFLRDDQNKGIASHDRFKEYIKKIPDNDMVQTICADVKISTAGASKLAKQNKSARKKSKNKQ</sequence>
<comment type="subcellular location">
    <subcellularLocation>
        <location evidence="1">Cytoplasm</location>
    </subcellularLocation>
</comment>
<feature type="region of interest" description="Disordered" evidence="6">
    <location>
        <begin position="322"/>
        <end position="341"/>
    </location>
</feature>
<dbReference type="Pfam" id="PF05833">
    <property type="entry name" value="NFACT_N"/>
    <property type="match status" value="1"/>
</dbReference>
<dbReference type="AlphaFoldDB" id="A0A1Z5K316"/>
<dbReference type="InterPro" id="IPR008532">
    <property type="entry name" value="NFACT_RNA-bd"/>
</dbReference>
<dbReference type="FunCoup" id="A0A1Z5K316">
    <property type="interactions" value="710"/>
</dbReference>
<name>A0A1Z5K316_FISSO</name>
<dbReference type="GO" id="GO:1990116">
    <property type="term" value="P:ribosome-associated ubiquitin-dependent protein catabolic process"/>
    <property type="evidence" value="ECO:0007669"/>
    <property type="project" value="TreeGrafter"/>
</dbReference>
<accession>A0A1Z5K316</accession>
<evidence type="ECO:0000313" key="10">
    <source>
        <dbReference type="Proteomes" id="UP000198406"/>
    </source>
</evidence>
<dbReference type="Proteomes" id="UP000198406">
    <property type="component" value="Unassembled WGS sequence"/>
</dbReference>
<evidence type="ECO:0000259" key="7">
    <source>
        <dbReference type="Pfam" id="PF05670"/>
    </source>
</evidence>
<dbReference type="PANTHER" id="PTHR15239">
    <property type="entry name" value="NUCLEAR EXPORT MEDIATOR FACTOR NEMF"/>
    <property type="match status" value="1"/>
</dbReference>
<evidence type="ECO:0000256" key="3">
    <source>
        <dbReference type="ARBA" id="ARBA00022490"/>
    </source>
</evidence>
<dbReference type="GO" id="GO:0072344">
    <property type="term" value="P:rescue of stalled ribosome"/>
    <property type="evidence" value="ECO:0007669"/>
    <property type="project" value="TreeGrafter"/>
</dbReference>
<evidence type="ECO:0000313" key="9">
    <source>
        <dbReference type="EMBL" id="GAX20576.1"/>
    </source>
</evidence>
<keyword evidence="4 5" id="KW-0175">Coiled coil</keyword>
<dbReference type="GO" id="GO:1990112">
    <property type="term" value="C:RQC complex"/>
    <property type="evidence" value="ECO:0007669"/>
    <property type="project" value="TreeGrafter"/>
</dbReference>
<keyword evidence="3" id="KW-0963">Cytoplasm</keyword>